<gene>
    <name evidence="14" type="ORF">F2Q70_00032328</name>
</gene>
<comment type="similarity">
    <text evidence="2 12">Belongs to the chloride channel (TC 2.A.49) family.</text>
</comment>
<protein>
    <recommendedName>
        <fullName evidence="12">Chloride channel protein</fullName>
    </recommendedName>
</protein>
<dbReference type="PANTHER" id="PTHR11689">
    <property type="entry name" value="CHLORIDE CHANNEL PROTEIN CLC FAMILY MEMBER"/>
    <property type="match status" value="1"/>
</dbReference>
<dbReference type="SMART" id="SM00116">
    <property type="entry name" value="CBS"/>
    <property type="match status" value="1"/>
</dbReference>
<dbReference type="InterPro" id="IPR000644">
    <property type="entry name" value="CBS_dom"/>
</dbReference>
<accession>A0A8S9FQB9</accession>
<evidence type="ECO:0000313" key="14">
    <source>
        <dbReference type="EMBL" id="KAF2534238.1"/>
    </source>
</evidence>
<dbReference type="SUPFAM" id="SSF54631">
    <property type="entry name" value="CBS-domain pair"/>
    <property type="match status" value="1"/>
</dbReference>
<evidence type="ECO:0000256" key="2">
    <source>
        <dbReference type="ARBA" id="ARBA00009476"/>
    </source>
</evidence>
<dbReference type="Gene3D" id="3.10.580.10">
    <property type="entry name" value="CBS-domain"/>
    <property type="match status" value="1"/>
</dbReference>
<evidence type="ECO:0000256" key="4">
    <source>
        <dbReference type="ARBA" id="ARBA00022692"/>
    </source>
</evidence>
<sequence length="335" mass="36641">MLSNHLQNGIESDNLLWSRVPDSDGVGLLSSPRDGGGGVDSLDYEVIENYAYREEQAHRGKLYVGYYVAVKWFFSLLIGIGTGLAAVFINLSVENFAGWKFALTFAIIQKSYFAGFIVYLVINLVLVFSSAYIITQFAPAAAGSGIPEIKGYLNGIDIPGTLLFRTLIGKIFGSIGSVGGGLALGKEGPLVHTGACIASLLGQGGSTKYHLNSRWPQLFKSDRDRRDLDIHLTSDDLEMYIDLAPFLNPSPYVVPEDMSLTKVYNLFRQLGLRHLFVVPRPSRVIGLITRKDLLIEENGESSAVELQQSTSVRGRYSETATRADAARPLLDDLLG</sequence>
<feature type="transmembrane region" description="Helical" evidence="12">
    <location>
        <begin position="72"/>
        <end position="91"/>
    </location>
</feature>
<dbReference type="InterPro" id="IPR014743">
    <property type="entry name" value="Cl-channel_core"/>
</dbReference>
<proteinExistence type="inferred from homology"/>
<feature type="transmembrane region" description="Helical" evidence="12">
    <location>
        <begin position="112"/>
        <end position="134"/>
    </location>
</feature>
<feature type="domain" description="CBS" evidence="13">
    <location>
        <begin position="247"/>
        <end position="304"/>
    </location>
</feature>
<keyword evidence="10 12" id="KW-0868">Chloride</keyword>
<keyword evidence="9 12" id="KW-0472">Membrane</keyword>
<comment type="caution">
    <text evidence="14">The sequence shown here is derived from an EMBL/GenBank/DDBJ whole genome shotgun (WGS) entry which is preliminary data.</text>
</comment>
<keyword evidence="8 11" id="KW-0129">CBS domain</keyword>
<keyword evidence="3 12" id="KW-0813">Transport</keyword>
<dbReference type="PROSITE" id="PS51371">
    <property type="entry name" value="CBS"/>
    <property type="match status" value="1"/>
</dbReference>
<evidence type="ECO:0000256" key="9">
    <source>
        <dbReference type="ARBA" id="ARBA00023136"/>
    </source>
</evidence>
<keyword evidence="5" id="KW-0677">Repeat</keyword>
<evidence type="ECO:0000259" key="13">
    <source>
        <dbReference type="PROSITE" id="PS51371"/>
    </source>
</evidence>
<dbReference type="InterPro" id="IPR001807">
    <property type="entry name" value="ClC"/>
</dbReference>
<dbReference type="Gene3D" id="1.10.3080.10">
    <property type="entry name" value="Clc chloride channel"/>
    <property type="match status" value="1"/>
</dbReference>
<dbReference type="PRINTS" id="PR00762">
    <property type="entry name" value="CLCHANNEL"/>
</dbReference>
<organism evidence="14">
    <name type="scientific">Brassica cretica</name>
    <name type="common">Mustard</name>
    <dbReference type="NCBI Taxonomy" id="69181"/>
    <lineage>
        <taxon>Eukaryota</taxon>
        <taxon>Viridiplantae</taxon>
        <taxon>Streptophyta</taxon>
        <taxon>Embryophyta</taxon>
        <taxon>Tracheophyta</taxon>
        <taxon>Spermatophyta</taxon>
        <taxon>Magnoliopsida</taxon>
        <taxon>eudicotyledons</taxon>
        <taxon>Gunneridae</taxon>
        <taxon>Pentapetalae</taxon>
        <taxon>rosids</taxon>
        <taxon>malvids</taxon>
        <taxon>Brassicales</taxon>
        <taxon>Brassicaceae</taxon>
        <taxon>Brassiceae</taxon>
        <taxon>Brassica</taxon>
    </lineage>
</organism>
<dbReference type="GO" id="GO:0016020">
    <property type="term" value="C:membrane"/>
    <property type="evidence" value="ECO:0007669"/>
    <property type="project" value="UniProtKB-SubCell"/>
</dbReference>
<dbReference type="EMBL" id="QGKY02002305">
    <property type="protein sequence ID" value="KAF2534238.1"/>
    <property type="molecule type" value="Genomic_DNA"/>
</dbReference>
<comment type="caution">
    <text evidence="12">Lacks conserved residue(s) required for the propagation of feature annotation.</text>
</comment>
<evidence type="ECO:0000256" key="3">
    <source>
        <dbReference type="ARBA" id="ARBA00022448"/>
    </source>
</evidence>
<evidence type="ECO:0000256" key="6">
    <source>
        <dbReference type="ARBA" id="ARBA00022989"/>
    </source>
</evidence>
<keyword evidence="7 12" id="KW-0406">Ion transport</keyword>
<dbReference type="InterPro" id="IPR046342">
    <property type="entry name" value="CBS_dom_sf"/>
</dbReference>
<reference evidence="14" key="1">
    <citation type="submission" date="2019-12" db="EMBL/GenBank/DDBJ databases">
        <title>Genome sequencing and annotation of Brassica cretica.</title>
        <authorList>
            <person name="Studholme D.J."/>
            <person name="Sarris P.F."/>
        </authorList>
    </citation>
    <scope>NUCLEOTIDE SEQUENCE</scope>
    <source>
        <strain evidence="14">PFS-102/07</strain>
        <tissue evidence="14">Leaf</tissue>
    </source>
</reference>
<dbReference type="PANTHER" id="PTHR11689:SF136">
    <property type="entry name" value="H(+)_CL(-) EXCHANGE TRANSPORTER 7"/>
    <property type="match status" value="1"/>
</dbReference>
<keyword evidence="4 12" id="KW-0812">Transmembrane</keyword>
<dbReference type="InterPro" id="IPR051280">
    <property type="entry name" value="Cl-channel/antiporter"/>
</dbReference>
<dbReference type="AlphaFoldDB" id="A0A8S9FQB9"/>
<dbReference type="SUPFAM" id="SSF81340">
    <property type="entry name" value="Clc chloride channel"/>
    <property type="match status" value="1"/>
</dbReference>
<comment type="subcellular location">
    <subcellularLocation>
        <location evidence="1 12">Membrane</location>
        <topology evidence="1 12">Multi-pass membrane protein</topology>
    </subcellularLocation>
</comment>
<dbReference type="GO" id="GO:0005254">
    <property type="term" value="F:chloride channel activity"/>
    <property type="evidence" value="ECO:0007669"/>
    <property type="project" value="UniProtKB-UniRule"/>
</dbReference>
<evidence type="ECO:0000256" key="1">
    <source>
        <dbReference type="ARBA" id="ARBA00004141"/>
    </source>
</evidence>
<evidence type="ECO:0000256" key="12">
    <source>
        <dbReference type="RuleBase" id="RU361221"/>
    </source>
</evidence>
<evidence type="ECO:0000256" key="10">
    <source>
        <dbReference type="ARBA" id="ARBA00023214"/>
    </source>
</evidence>
<dbReference type="Pfam" id="PF00654">
    <property type="entry name" value="Voltage_CLC"/>
    <property type="match status" value="1"/>
</dbReference>
<name>A0A8S9FQB9_BRACR</name>
<dbReference type="FunFam" id="3.10.580.10:FF:000087">
    <property type="entry name" value="Chloride channel protein"/>
    <property type="match status" value="1"/>
</dbReference>
<dbReference type="CDD" id="cd04591">
    <property type="entry name" value="CBS_pair_voltage-gated_CLC_euk_bac"/>
    <property type="match status" value="1"/>
</dbReference>
<evidence type="ECO:0000256" key="7">
    <source>
        <dbReference type="ARBA" id="ARBA00023065"/>
    </source>
</evidence>
<evidence type="ECO:0000256" key="5">
    <source>
        <dbReference type="ARBA" id="ARBA00022737"/>
    </source>
</evidence>
<keyword evidence="6 12" id="KW-1133">Transmembrane helix</keyword>
<evidence type="ECO:0000256" key="8">
    <source>
        <dbReference type="ARBA" id="ARBA00023122"/>
    </source>
</evidence>
<evidence type="ECO:0000256" key="11">
    <source>
        <dbReference type="PROSITE-ProRule" id="PRU00703"/>
    </source>
</evidence>
<dbReference type="Pfam" id="PF00571">
    <property type="entry name" value="CBS"/>
    <property type="match status" value="1"/>
</dbReference>